<dbReference type="Pfam" id="PF00703">
    <property type="entry name" value="Glyco_hydro_2"/>
    <property type="match status" value="1"/>
</dbReference>
<evidence type="ECO:0000313" key="10">
    <source>
        <dbReference type="Proteomes" id="UP000823982"/>
    </source>
</evidence>
<evidence type="ECO:0000259" key="5">
    <source>
        <dbReference type="Pfam" id="PF00703"/>
    </source>
</evidence>
<dbReference type="InterPro" id="IPR006104">
    <property type="entry name" value="Glyco_hydro_2_N"/>
</dbReference>
<feature type="domain" description="DUF4982" evidence="8">
    <location>
        <begin position="571"/>
        <end position="634"/>
    </location>
</feature>
<dbReference type="Gene3D" id="2.60.120.260">
    <property type="entry name" value="Galactose-binding domain-like"/>
    <property type="match status" value="1"/>
</dbReference>
<dbReference type="InterPro" id="IPR006103">
    <property type="entry name" value="Glyco_hydro_2_cat"/>
</dbReference>
<dbReference type="GO" id="GO:0005975">
    <property type="term" value="P:carbohydrate metabolic process"/>
    <property type="evidence" value="ECO:0007669"/>
    <property type="project" value="InterPro"/>
</dbReference>
<dbReference type="InterPro" id="IPR051913">
    <property type="entry name" value="GH2_Domain-Containing"/>
</dbReference>
<dbReference type="PANTHER" id="PTHR42732:SF1">
    <property type="entry name" value="BETA-MANNOSIDASE"/>
    <property type="match status" value="1"/>
</dbReference>
<comment type="similarity">
    <text evidence="1 4">Belongs to the glycosyl hydrolase 2 family.</text>
</comment>
<dbReference type="PRINTS" id="PR00132">
    <property type="entry name" value="GLHYDRLASE2"/>
</dbReference>
<dbReference type="InterPro" id="IPR006101">
    <property type="entry name" value="Glyco_hydro_2"/>
</dbReference>
<protein>
    <submittedName>
        <fullName evidence="9">DUF4982 domain-containing protein</fullName>
    </submittedName>
</protein>
<dbReference type="Gene3D" id="2.60.40.10">
    <property type="entry name" value="Immunoglobulins"/>
    <property type="match status" value="3"/>
</dbReference>
<dbReference type="Pfam" id="PF02836">
    <property type="entry name" value="Glyco_hydro_2_C"/>
    <property type="match status" value="1"/>
</dbReference>
<dbReference type="Pfam" id="PF02837">
    <property type="entry name" value="Glyco_hydro_2_N"/>
    <property type="match status" value="1"/>
</dbReference>
<evidence type="ECO:0000313" key="9">
    <source>
        <dbReference type="EMBL" id="HIS24052.1"/>
    </source>
</evidence>
<dbReference type="SUPFAM" id="SSF49303">
    <property type="entry name" value="beta-Galactosidase/glucuronidase domain"/>
    <property type="match status" value="1"/>
</dbReference>
<reference evidence="9" key="2">
    <citation type="journal article" date="2021" name="PeerJ">
        <title>Extensive microbial diversity within the chicken gut microbiome revealed by metagenomics and culture.</title>
        <authorList>
            <person name="Gilroy R."/>
            <person name="Ravi A."/>
            <person name="Getino M."/>
            <person name="Pursley I."/>
            <person name="Horton D.L."/>
            <person name="Alikhan N.F."/>
            <person name="Baker D."/>
            <person name="Gharbi K."/>
            <person name="Hall N."/>
            <person name="Watson M."/>
            <person name="Adriaenssens E.M."/>
            <person name="Foster-Nyarko E."/>
            <person name="Jarju S."/>
            <person name="Secka A."/>
            <person name="Antonio M."/>
            <person name="Oren A."/>
            <person name="Chaudhuri R.R."/>
            <person name="La Ragione R."/>
            <person name="Hildebrand F."/>
            <person name="Pallen M.J."/>
        </authorList>
    </citation>
    <scope>NUCLEOTIDE SEQUENCE</scope>
    <source>
        <strain evidence="9">CHK157-1446</strain>
    </source>
</reference>
<evidence type="ECO:0000256" key="4">
    <source>
        <dbReference type="RuleBase" id="RU361154"/>
    </source>
</evidence>
<dbReference type="EMBL" id="DVIR01000011">
    <property type="protein sequence ID" value="HIS24052.1"/>
    <property type="molecule type" value="Genomic_DNA"/>
</dbReference>
<evidence type="ECO:0000256" key="2">
    <source>
        <dbReference type="ARBA" id="ARBA00022801"/>
    </source>
</evidence>
<dbReference type="Proteomes" id="UP000823982">
    <property type="component" value="Unassembled WGS sequence"/>
</dbReference>
<dbReference type="PANTHER" id="PTHR42732">
    <property type="entry name" value="BETA-GALACTOSIDASE"/>
    <property type="match status" value="1"/>
</dbReference>
<evidence type="ECO:0000256" key="1">
    <source>
        <dbReference type="ARBA" id="ARBA00007401"/>
    </source>
</evidence>
<feature type="domain" description="Glycosyl hydrolases family 2 sugar binding" evidence="7">
    <location>
        <begin position="60"/>
        <end position="162"/>
    </location>
</feature>
<dbReference type="GO" id="GO:0004553">
    <property type="term" value="F:hydrolase activity, hydrolyzing O-glycosyl compounds"/>
    <property type="evidence" value="ECO:0007669"/>
    <property type="project" value="InterPro"/>
</dbReference>
<dbReference type="SUPFAM" id="SSF51445">
    <property type="entry name" value="(Trans)glycosidases"/>
    <property type="match status" value="1"/>
</dbReference>
<dbReference type="InterPro" id="IPR032311">
    <property type="entry name" value="DUF4982"/>
</dbReference>
<dbReference type="Gene3D" id="3.20.20.80">
    <property type="entry name" value="Glycosidases"/>
    <property type="match status" value="1"/>
</dbReference>
<dbReference type="Pfam" id="PF16355">
    <property type="entry name" value="DUF4982"/>
    <property type="match status" value="1"/>
</dbReference>
<reference evidence="9" key="1">
    <citation type="submission" date="2020-10" db="EMBL/GenBank/DDBJ databases">
        <authorList>
            <person name="Gilroy R."/>
        </authorList>
    </citation>
    <scope>NUCLEOTIDE SEQUENCE</scope>
    <source>
        <strain evidence="9">CHK157-1446</strain>
    </source>
</reference>
<sequence>MNNLKETRVTYDLNRGWAFIPFGDADSYEMPSEAGAQTVCLPHANTILKRHCADDFQKDIDSYRFVSWYVKHFSGEELLGRHSKLEFEGVAGVADVYLNGEHLGCHKGSYTGFEFDLSDKIKAENTLAVRVDSRRQPGVPPEGNVVDYCVFGGIVRNVKLISTQNVYVEDLFVTTPDIKLGIGTANAAIKLKNRTEKACSALVRVEISDSGKTVAAKEVPVQIAPKSESGADIAVLADGVELWSTDHPKLYEMRVCVSVDGKVTDCIRETFGYRWYEIINESESAEDQNYGLYLNGKKLIIRGVNRHEQWPWIGRAVCDKLQAADADMIKSSGINTVRCSHYPQSKAFLKRCDEIGLIVFEEAPGWQHIGDEAWQEVYLKNVEEMVLRDRNHPCIFTWGVRVNESPDNHELYEKSNALAKSLDPSRHTHGVRMAETYAESEFQEDIFCANYSYPEKPRFTPYVITEHSYDWTSGDGMPGAPDEKTAAFIRSFAEPMNYYYANKYCSGGIGWSMFDYNNEVNYTKTGHLFYSGIYDIFRFEKPVAYLYRSQKDPSVERVIYISNRFANQKTGDRISVTVMSNCDEVELVINGKPTERKKPNAYTALPHPVFVFDDVEYEEGTLEAVGYIDGREAAKTSRATPKAPKKLVACPEYSLLSADGADLTMVKVELLDEAGTLLPLAGDELRIEVEGGRFIGDEKPALEGGRTGFMVQAGCEANVEITCRVFDMSNPDVEPAECKIFVTESACGRCL</sequence>
<dbReference type="AlphaFoldDB" id="A0A9D1EN88"/>
<feature type="domain" description="Glycoside hydrolase family 2 immunoglobulin-like beta-sandwich" evidence="5">
    <location>
        <begin position="166"/>
        <end position="274"/>
    </location>
</feature>
<organism evidence="9 10">
    <name type="scientific">Candidatus Faeciplasma gallinarum</name>
    <dbReference type="NCBI Taxonomy" id="2840799"/>
    <lineage>
        <taxon>Bacteria</taxon>
        <taxon>Bacillati</taxon>
        <taxon>Bacillota</taxon>
        <taxon>Clostridia</taxon>
        <taxon>Eubacteriales</taxon>
        <taxon>Oscillospiraceae</taxon>
        <taxon>Oscillospiraceae incertae sedis</taxon>
        <taxon>Candidatus Faeciplasma</taxon>
    </lineage>
</organism>
<dbReference type="SUPFAM" id="SSF49785">
    <property type="entry name" value="Galactose-binding domain-like"/>
    <property type="match status" value="1"/>
</dbReference>
<dbReference type="InterPro" id="IPR008979">
    <property type="entry name" value="Galactose-bd-like_sf"/>
</dbReference>
<gene>
    <name evidence="9" type="ORF">IAD01_01435</name>
</gene>
<dbReference type="InterPro" id="IPR017853">
    <property type="entry name" value="GH"/>
</dbReference>
<proteinExistence type="inferred from homology"/>
<keyword evidence="2 4" id="KW-0378">Hydrolase</keyword>
<name>A0A9D1EN88_9FIRM</name>
<evidence type="ECO:0000259" key="8">
    <source>
        <dbReference type="Pfam" id="PF16355"/>
    </source>
</evidence>
<dbReference type="InterPro" id="IPR006102">
    <property type="entry name" value="Ig-like_GH2"/>
</dbReference>
<comment type="caution">
    <text evidence="9">The sequence shown here is derived from an EMBL/GenBank/DDBJ whole genome shotgun (WGS) entry which is preliminary data.</text>
</comment>
<dbReference type="PROSITE" id="PS00719">
    <property type="entry name" value="GLYCOSYL_HYDROL_F2_1"/>
    <property type="match status" value="1"/>
</dbReference>
<evidence type="ECO:0000259" key="6">
    <source>
        <dbReference type="Pfam" id="PF02836"/>
    </source>
</evidence>
<evidence type="ECO:0000259" key="7">
    <source>
        <dbReference type="Pfam" id="PF02837"/>
    </source>
</evidence>
<keyword evidence="3 4" id="KW-0326">Glycosidase</keyword>
<dbReference type="InterPro" id="IPR036156">
    <property type="entry name" value="Beta-gal/glucu_dom_sf"/>
</dbReference>
<dbReference type="InterPro" id="IPR023230">
    <property type="entry name" value="Glyco_hydro_2_CS"/>
</dbReference>
<feature type="domain" description="Glycoside hydrolase family 2 catalytic" evidence="6">
    <location>
        <begin position="291"/>
        <end position="453"/>
    </location>
</feature>
<evidence type="ECO:0000256" key="3">
    <source>
        <dbReference type="ARBA" id="ARBA00023295"/>
    </source>
</evidence>
<dbReference type="InterPro" id="IPR013783">
    <property type="entry name" value="Ig-like_fold"/>
</dbReference>
<accession>A0A9D1EN88</accession>